<evidence type="ECO:0008006" key="10">
    <source>
        <dbReference type="Google" id="ProtNLM"/>
    </source>
</evidence>
<sequence length="299" mass="34758">MAKMWWQQNERGGKFLLKLTLLLVTFVPNFVLRPIVFCVSFIYYIFCKNERDNIKFYLSLLKQRGVSVRSAFWNFYEFAMSICDKFKAWLGKIKLNDINIVDINAIKKEFVSQSRGRILVVSHFGNIDIARTLSSELEWLDITILMYTKHSSEFFKILNEVSKTPVKVLEVDELDVSAMIKIKEIIDKGGHIGIMGDRVNISGTKSVSVPFLGKECEFPVGAFILAGLLKTKVSTFFTFKSDDVYHISFSHIADEVSLGRDKEASVKPYLLSYVRSLEQMCERYPHYFFNFYDFWQVKR</sequence>
<dbReference type="EMBL" id="CAJHOE010000001">
    <property type="protein sequence ID" value="CAD7286188.1"/>
    <property type="molecule type" value="Genomic_DNA"/>
</dbReference>
<dbReference type="RefSeq" id="WP_230055839.1">
    <property type="nucleotide sequence ID" value="NZ_CAJHOE010000001.1"/>
</dbReference>
<evidence type="ECO:0000256" key="1">
    <source>
        <dbReference type="ARBA" id="ARBA00004533"/>
    </source>
</evidence>
<keyword evidence="6" id="KW-0012">Acyltransferase</keyword>
<comment type="subcellular location">
    <subcellularLocation>
        <location evidence="1">Cell inner membrane</location>
    </subcellularLocation>
</comment>
<keyword evidence="4" id="KW-0808">Transferase</keyword>
<name>A0ABN7K0V2_9BACT</name>
<dbReference type="InterPro" id="IPR004960">
    <property type="entry name" value="LipA_acyltrans"/>
</dbReference>
<comment type="caution">
    <text evidence="8">The sequence shown here is derived from an EMBL/GenBank/DDBJ whole genome shotgun (WGS) entry which is preliminary data.</text>
</comment>
<dbReference type="PANTHER" id="PTHR30606:SF9">
    <property type="entry name" value="LIPID A BIOSYNTHESIS LAUROYLTRANSFERASE"/>
    <property type="match status" value="1"/>
</dbReference>
<evidence type="ECO:0000313" key="9">
    <source>
        <dbReference type="Proteomes" id="UP000789359"/>
    </source>
</evidence>
<evidence type="ECO:0000256" key="6">
    <source>
        <dbReference type="ARBA" id="ARBA00023315"/>
    </source>
</evidence>
<protein>
    <recommendedName>
        <fullName evidence="10">Lipid A biosynthesis acyltransferase</fullName>
    </recommendedName>
</protein>
<feature type="transmembrane region" description="Helical" evidence="7">
    <location>
        <begin position="21"/>
        <end position="46"/>
    </location>
</feature>
<proteinExistence type="predicted"/>
<keyword evidence="3" id="KW-0997">Cell inner membrane</keyword>
<evidence type="ECO:0000313" key="8">
    <source>
        <dbReference type="EMBL" id="CAD7286188.1"/>
    </source>
</evidence>
<evidence type="ECO:0000256" key="2">
    <source>
        <dbReference type="ARBA" id="ARBA00022475"/>
    </source>
</evidence>
<reference evidence="8 9" key="1">
    <citation type="submission" date="2020-11" db="EMBL/GenBank/DDBJ databases">
        <authorList>
            <person name="Peeters C."/>
        </authorList>
    </citation>
    <scope>NUCLEOTIDE SEQUENCE [LARGE SCALE GENOMIC DNA]</scope>
    <source>
        <strain evidence="8 9">LMG 8286</strain>
    </source>
</reference>
<evidence type="ECO:0000256" key="4">
    <source>
        <dbReference type="ARBA" id="ARBA00022679"/>
    </source>
</evidence>
<keyword evidence="7" id="KW-1133">Transmembrane helix</keyword>
<organism evidence="8 9">
    <name type="scientific">Campylobacter suis</name>
    <dbReference type="NCBI Taxonomy" id="2790657"/>
    <lineage>
        <taxon>Bacteria</taxon>
        <taxon>Pseudomonadati</taxon>
        <taxon>Campylobacterota</taxon>
        <taxon>Epsilonproteobacteria</taxon>
        <taxon>Campylobacterales</taxon>
        <taxon>Campylobacteraceae</taxon>
        <taxon>Campylobacter</taxon>
    </lineage>
</organism>
<dbReference type="Proteomes" id="UP000789359">
    <property type="component" value="Unassembled WGS sequence"/>
</dbReference>
<evidence type="ECO:0000256" key="5">
    <source>
        <dbReference type="ARBA" id="ARBA00023136"/>
    </source>
</evidence>
<dbReference type="PANTHER" id="PTHR30606">
    <property type="entry name" value="LIPID A BIOSYNTHESIS LAUROYL ACYLTRANSFERASE"/>
    <property type="match status" value="1"/>
</dbReference>
<evidence type="ECO:0000256" key="3">
    <source>
        <dbReference type="ARBA" id="ARBA00022519"/>
    </source>
</evidence>
<keyword evidence="7" id="KW-0812">Transmembrane</keyword>
<dbReference type="Pfam" id="PF03279">
    <property type="entry name" value="Lip_A_acyltrans"/>
    <property type="match status" value="1"/>
</dbReference>
<keyword evidence="9" id="KW-1185">Reference proteome</keyword>
<accession>A0ABN7K0V2</accession>
<keyword evidence="5 7" id="KW-0472">Membrane</keyword>
<dbReference type="CDD" id="cd07984">
    <property type="entry name" value="LPLAT_LABLAT-like"/>
    <property type="match status" value="1"/>
</dbReference>
<keyword evidence="2" id="KW-1003">Cell membrane</keyword>
<evidence type="ECO:0000256" key="7">
    <source>
        <dbReference type="SAM" id="Phobius"/>
    </source>
</evidence>
<gene>
    <name evidence="8" type="ORF">LMG8286_00019</name>
</gene>